<evidence type="ECO:0000313" key="2">
    <source>
        <dbReference type="EMBL" id="SPF40812.1"/>
    </source>
</evidence>
<feature type="signal peptide" evidence="1">
    <location>
        <begin position="1"/>
        <end position="18"/>
    </location>
</feature>
<organism evidence="2 3">
    <name type="scientific">Candidatus Desulfosporosinus infrequens</name>
    <dbReference type="NCBI Taxonomy" id="2043169"/>
    <lineage>
        <taxon>Bacteria</taxon>
        <taxon>Bacillati</taxon>
        <taxon>Bacillota</taxon>
        <taxon>Clostridia</taxon>
        <taxon>Eubacteriales</taxon>
        <taxon>Desulfitobacteriaceae</taxon>
        <taxon>Desulfosporosinus</taxon>
    </lineage>
</organism>
<dbReference type="Proteomes" id="UP000238916">
    <property type="component" value="Unassembled WGS sequence"/>
</dbReference>
<gene>
    <name evidence="2" type="ORF">SBF1_2350008</name>
</gene>
<dbReference type="EMBL" id="OMOF01000152">
    <property type="protein sequence ID" value="SPF40812.1"/>
    <property type="molecule type" value="Genomic_DNA"/>
</dbReference>
<proteinExistence type="predicted"/>
<keyword evidence="1" id="KW-0732">Signal</keyword>
<evidence type="ECO:0000313" key="3">
    <source>
        <dbReference type="Proteomes" id="UP000238916"/>
    </source>
</evidence>
<name>A0A2U3KMD1_9FIRM</name>
<protein>
    <submittedName>
        <fullName evidence="2">Uncharacterized protein</fullName>
    </submittedName>
</protein>
<feature type="chain" id="PRO_5015644594" evidence="1">
    <location>
        <begin position="19"/>
        <end position="74"/>
    </location>
</feature>
<dbReference type="AlphaFoldDB" id="A0A2U3KMD1"/>
<accession>A0A2U3KMD1</accession>
<sequence>MVRSVWRLVNLPTSFSWAAFNRSATFQTTPLSVNAVIGDSQNITIAAQDAYGTSFLVCLNKFISGQKLCQNVIL</sequence>
<reference evidence="3" key="1">
    <citation type="submission" date="2018-02" db="EMBL/GenBank/DDBJ databases">
        <authorList>
            <person name="Hausmann B."/>
        </authorList>
    </citation>
    <scope>NUCLEOTIDE SEQUENCE [LARGE SCALE GENOMIC DNA]</scope>
    <source>
        <strain evidence="3">Peat soil MAG SbF1</strain>
    </source>
</reference>
<evidence type="ECO:0000256" key="1">
    <source>
        <dbReference type="SAM" id="SignalP"/>
    </source>
</evidence>